<dbReference type="Proteomes" id="UP000215914">
    <property type="component" value="Unassembled WGS sequence"/>
</dbReference>
<organism evidence="2 3">
    <name type="scientific">Helianthus annuus</name>
    <name type="common">Common sunflower</name>
    <dbReference type="NCBI Taxonomy" id="4232"/>
    <lineage>
        <taxon>Eukaryota</taxon>
        <taxon>Viridiplantae</taxon>
        <taxon>Streptophyta</taxon>
        <taxon>Embryophyta</taxon>
        <taxon>Tracheophyta</taxon>
        <taxon>Spermatophyta</taxon>
        <taxon>Magnoliopsida</taxon>
        <taxon>eudicotyledons</taxon>
        <taxon>Gunneridae</taxon>
        <taxon>Pentapetalae</taxon>
        <taxon>asterids</taxon>
        <taxon>campanulids</taxon>
        <taxon>Asterales</taxon>
        <taxon>Asteraceae</taxon>
        <taxon>Asteroideae</taxon>
        <taxon>Heliantheae alliance</taxon>
        <taxon>Heliantheae</taxon>
        <taxon>Helianthus</taxon>
    </lineage>
</organism>
<evidence type="ECO:0000256" key="1">
    <source>
        <dbReference type="ARBA" id="ARBA00044504"/>
    </source>
</evidence>
<dbReference type="Gramene" id="mRNA:HanXRQr2_Chr07g0309021">
    <property type="protein sequence ID" value="CDS:HanXRQr2_Chr07g0309021.1"/>
    <property type="gene ID" value="HanXRQr2_Chr07g0309021"/>
</dbReference>
<evidence type="ECO:0000313" key="3">
    <source>
        <dbReference type="Proteomes" id="UP000215914"/>
    </source>
</evidence>
<reference evidence="2" key="2">
    <citation type="submission" date="2020-06" db="EMBL/GenBank/DDBJ databases">
        <title>Helianthus annuus Genome sequencing and assembly Release 2.</title>
        <authorList>
            <person name="Gouzy J."/>
            <person name="Langlade N."/>
            <person name="Munos S."/>
        </authorList>
    </citation>
    <scope>NUCLEOTIDE SEQUENCE</scope>
    <source>
        <tissue evidence="2">Leaves</tissue>
    </source>
</reference>
<reference evidence="2" key="1">
    <citation type="journal article" date="2017" name="Nature">
        <title>The sunflower genome provides insights into oil metabolism, flowering and Asterid evolution.</title>
        <authorList>
            <person name="Badouin H."/>
            <person name="Gouzy J."/>
            <person name="Grassa C.J."/>
            <person name="Murat F."/>
            <person name="Staton S.E."/>
            <person name="Cottret L."/>
            <person name="Lelandais-Briere C."/>
            <person name="Owens G.L."/>
            <person name="Carrere S."/>
            <person name="Mayjonade B."/>
            <person name="Legrand L."/>
            <person name="Gill N."/>
            <person name="Kane N.C."/>
            <person name="Bowers J.E."/>
            <person name="Hubner S."/>
            <person name="Bellec A."/>
            <person name="Berard A."/>
            <person name="Berges H."/>
            <person name="Blanchet N."/>
            <person name="Boniface M.C."/>
            <person name="Brunel D."/>
            <person name="Catrice O."/>
            <person name="Chaidir N."/>
            <person name="Claudel C."/>
            <person name="Donnadieu C."/>
            <person name="Faraut T."/>
            <person name="Fievet G."/>
            <person name="Helmstetter N."/>
            <person name="King M."/>
            <person name="Knapp S.J."/>
            <person name="Lai Z."/>
            <person name="Le Paslier M.C."/>
            <person name="Lippi Y."/>
            <person name="Lorenzon L."/>
            <person name="Mandel J.R."/>
            <person name="Marage G."/>
            <person name="Marchand G."/>
            <person name="Marquand E."/>
            <person name="Bret-Mestries E."/>
            <person name="Morien E."/>
            <person name="Nambeesan S."/>
            <person name="Nguyen T."/>
            <person name="Pegot-Espagnet P."/>
            <person name="Pouilly N."/>
            <person name="Raftis F."/>
            <person name="Sallet E."/>
            <person name="Schiex T."/>
            <person name="Thomas J."/>
            <person name="Vandecasteele C."/>
            <person name="Vares D."/>
            <person name="Vear F."/>
            <person name="Vautrin S."/>
            <person name="Crespi M."/>
            <person name="Mangin B."/>
            <person name="Burke J.M."/>
            <person name="Salse J."/>
            <person name="Munos S."/>
            <person name="Vincourt P."/>
            <person name="Rieseberg L.H."/>
            <person name="Langlade N.B."/>
        </authorList>
    </citation>
    <scope>NUCLEOTIDE SEQUENCE</scope>
    <source>
        <tissue evidence="2">Leaves</tissue>
    </source>
</reference>
<name>A0A9K3INI6_HELAN</name>
<protein>
    <submittedName>
        <fullName evidence="2">Peptide-transporting ATPase</fullName>
    </submittedName>
</protein>
<comment type="similarity">
    <text evidence="1">Belongs to the major facilitator superfamily. Phosphate:H(+) symporter (TC 2.A.1.9) family.</text>
</comment>
<accession>A0A9K3INI6</accession>
<dbReference type="Gene3D" id="1.20.1250.20">
    <property type="entry name" value="MFS general substrate transporter like domains"/>
    <property type="match status" value="1"/>
</dbReference>
<comment type="caution">
    <text evidence="2">The sequence shown here is derived from an EMBL/GenBank/DDBJ whole genome shotgun (WGS) entry which is preliminary data.</text>
</comment>
<dbReference type="PANTHER" id="PTHR11654">
    <property type="entry name" value="OLIGOPEPTIDE TRANSPORTER-RELATED"/>
    <property type="match status" value="1"/>
</dbReference>
<dbReference type="InterPro" id="IPR036259">
    <property type="entry name" value="MFS_trans_sf"/>
</dbReference>
<gene>
    <name evidence="2" type="ORF">HanXRQr2_Chr07g0309021</name>
</gene>
<dbReference type="EMBL" id="MNCJ02000322">
    <property type="protein sequence ID" value="KAF5799830.1"/>
    <property type="molecule type" value="Genomic_DNA"/>
</dbReference>
<keyword evidence="3" id="KW-1185">Reference proteome</keyword>
<dbReference type="AlphaFoldDB" id="A0A9K3INI6"/>
<proteinExistence type="inferred from homology"/>
<evidence type="ECO:0000313" key="2">
    <source>
        <dbReference type="EMBL" id="KAF5799830.1"/>
    </source>
</evidence>
<sequence>MSSNLLLYFMGELDQHSATASRNLSNWTRACYITPLFGAFLVDGYIGKYWTIASSSILYAIVSPLKLF</sequence>